<organism evidence="4 5">
    <name type="scientific">Desulfosarcina alkanivorans</name>
    <dbReference type="NCBI Taxonomy" id="571177"/>
    <lineage>
        <taxon>Bacteria</taxon>
        <taxon>Pseudomonadati</taxon>
        <taxon>Thermodesulfobacteriota</taxon>
        <taxon>Desulfobacteria</taxon>
        <taxon>Desulfobacterales</taxon>
        <taxon>Desulfosarcinaceae</taxon>
        <taxon>Desulfosarcina</taxon>
    </lineage>
</organism>
<protein>
    <submittedName>
        <fullName evidence="4">Alcohol dehydrogenase EutG</fullName>
    </submittedName>
</protein>
<dbReference type="InterPro" id="IPR056798">
    <property type="entry name" value="ADH_Fe_C"/>
</dbReference>
<dbReference type="RefSeq" id="WP_167527589.1">
    <property type="nucleotide sequence ID" value="NZ_AP021874.1"/>
</dbReference>
<proteinExistence type="predicted"/>
<evidence type="ECO:0000313" key="4">
    <source>
        <dbReference type="EMBL" id="BBO66838.1"/>
    </source>
</evidence>
<dbReference type="InterPro" id="IPR001670">
    <property type="entry name" value="ADH_Fe/GldA"/>
</dbReference>
<evidence type="ECO:0000259" key="2">
    <source>
        <dbReference type="Pfam" id="PF00465"/>
    </source>
</evidence>
<dbReference type="InterPro" id="IPR039697">
    <property type="entry name" value="Alcohol_dehydrogenase_Fe"/>
</dbReference>
<dbReference type="EMBL" id="AP021874">
    <property type="protein sequence ID" value="BBO66838.1"/>
    <property type="molecule type" value="Genomic_DNA"/>
</dbReference>
<evidence type="ECO:0000259" key="3">
    <source>
        <dbReference type="Pfam" id="PF25137"/>
    </source>
</evidence>
<dbReference type="Proteomes" id="UP000427906">
    <property type="component" value="Chromosome"/>
</dbReference>
<dbReference type="SUPFAM" id="SSF56796">
    <property type="entry name" value="Dehydroquinate synthase-like"/>
    <property type="match status" value="1"/>
</dbReference>
<feature type="domain" description="Alcohol dehydrogenase iron-type/glycerol dehydrogenase GldA" evidence="2">
    <location>
        <begin position="12"/>
        <end position="176"/>
    </location>
</feature>
<name>A0A5K7YCH7_9BACT</name>
<dbReference type="Gene3D" id="1.20.1090.10">
    <property type="entry name" value="Dehydroquinate synthase-like - alpha domain"/>
    <property type="match status" value="1"/>
</dbReference>
<evidence type="ECO:0000256" key="1">
    <source>
        <dbReference type="ARBA" id="ARBA00023002"/>
    </source>
</evidence>
<gene>
    <name evidence="4" type="ORF">DSCA_07680</name>
</gene>
<feature type="domain" description="Fe-containing alcohol dehydrogenase-like C-terminal" evidence="3">
    <location>
        <begin position="188"/>
        <end position="359"/>
    </location>
</feature>
<sequence>MQLPGEFSFSCPLKINCGRHSLAHLPVELSAVGASAPLILANRDRVGKKRVKTVVDAFKTSGLTLGVYDRLSGEPDPEMISLLARMYRDGGCDSVVAVGSGSVVDTAKCLNLIVSAGDGGDAAGQERNDADPGPLRPLMMVATPGGNGDEATGYASDGSRRLCSRRLIPAAAFIDPAMMDGQDSREVADGALIALVHAVEAFLDDAAGPMCRAYAHTAIGLITQYLPPALGKTERKKSLCAVVNGQVAAGCAFSAVSPGICHTLALGLNEPGGPPRGFLMAMLLPYLLAEAGNTGSDQVGQLLYPMVGTDLFAMTAPDLKTPRTIALLWEFFDGLNARLDSKIPASLDQAGLTEEQIQRARSRGERGRIDDCLERIIETARAGEGVMTG</sequence>
<dbReference type="PANTHER" id="PTHR11496:SF83">
    <property type="entry name" value="HYDROXYACID-OXOACID TRANSHYDROGENASE, MITOCHONDRIAL"/>
    <property type="match status" value="1"/>
</dbReference>
<dbReference type="KEGG" id="dalk:DSCA_07680"/>
<keyword evidence="5" id="KW-1185">Reference proteome</keyword>
<dbReference type="GO" id="GO:0004022">
    <property type="term" value="F:alcohol dehydrogenase (NAD+) activity"/>
    <property type="evidence" value="ECO:0007669"/>
    <property type="project" value="TreeGrafter"/>
</dbReference>
<dbReference type="Gene3D" id="3.40.50.1970">
    <property type="match status" value="1"/>
</dbReference>
<accession>A0A5K7YCH7</accession>
<dbReference type="Pfam" id="PF25137">
    <property type="entry name" value="ADH_Fe_C"/>
    <property type="match status" value="1"/>
</dbReference>
<dbReference type="GO" id="GO:0046872">
    <property type="term" value="F:metal ion binding"/>
    <property type="evidence" value="ECO:0007669"/>
    <property type="project" value="InterPro"/>
</dbReference>
<evidence type="ECO:0000313" key="5">
    <source>
        <dbReference type="Proteomes" id="UP000427906"/>
    </source>
</evidence>
<dbReference type="Pfam" id="PF00465">
    <property type="entry name" value="Fe-ADH"/>
    <property type="match status" value="1"/>
</dbReference>
<keyword evidence="1" id="KW-0560">Oxidoreductase</keyword>
<dbReference type="AlphaFoldDB" id="A0A5K7YCH7"/>
<reference evidence="4 5" key="1">
    <citation type="submission" date="2019-11" db="EMBL/GenBank/DDBJ databases">
        <title>Comparative genomics of hydrocarbon-degrading Desulfosarcina strains.</title>
        <authorList>
            <person name="Watanabe M."/>
            <person name="Kojima H."/>
            <person name="Fukui M."/>
        </authorList>
    </citation>
    <scope>NUCLEOTIDE SEQUENCE [LARGE SCALE GENOMIC DNA]</scope>
    <source>
        <strain evidence="4 5">PL12</strain>
    </source>
</reference>
<dbReference type="PANTHER" id="PTHR11496">
    <property type="entry name" value="ALCOHOL DEHYDROGENASE"/>
    <property type="match status" value="1"/>
</dbReference>